<proteinExistence type="predicted"/>
<feature type="domain" description="RDD" evidence="6">
    <location>
        <begin position="26"/>
        <end position="148"/>
    </location>
</feature>
<dbReference type="PANTHER" id="PTHR38480">
    <property type="entry name" value="SLR0254 PROTEIN"/>
    <property type="match status" value="1"/>
</dbReference>
<keyword evidence="8" id="KW-1185">Reference proteome</keyword>
<evidence type="ECO:0000256" key="4">
    <source>
        <dbReference type="ARBA" id="ARBA00023136"/>
    </source>
</evidence>
<name>A0A6F8V8X9_9PROT</name>
<organism evidence="7 8">
    <name type="scientific">Sulfurimicrobium lacus</name>
    <dbReference type="NCBI Taxonomy" id="2715678"/>
    <lineage>
        <taxon>Bacteria</taxon>
        <taxon>Pseudomonadati</taxon>
        <taxon>Pseudomonadota</taxon>
        <taxon>Betaproteobacteria</taxon>
        <taxon>Nitrosomonadales</taxon>
        <taxon>Sulfuricellaceae</taxon>
        <taxon>Sulfurimicrobium</taxon>
    </lineage>
</organism>
<evidence type="ECO:0000256" key="1">
    <source>
        <dbReference type="ARBA" id="ARBA00004141"/>
    </source>
</evidence>
<dbReference type="AlphaFoldDB" id="A0A6F8V8X9"/>
<reference evidence="8" key="1">
    <citation type="submission" date="2020-03" db="EMBL/GenBank/DDBJ databases">
        <title>Complete genome sequence of sulfur-oxidizing bacterium skT11.</title>
        <authorList>
            <person name="Kanda M."/>
            <person name="Kojima H."/>
            <person name="Fukui M."/>
        </authorList>
    </citation>
    <scope>NUCLEOTIDE SEQUENCE [LARGE SCALE GENOMIC DNA]</scope>
    <source>
        <strain evidence="8">skT11</strain>
    </source>
</reference>
<dbReference type="PANTHER" id="PTHR38480:SF1">
    <property type="entry name" value="SLR0254 PROTEIN"/>
    <property type="match status" value="1"/>
</dbReference>
<gene>
    <name evidence="7" type="ORF">SKTS_06560</name>
</gene>
<accession>A0A6F8V8X9</accession>
<dbReference type="Proteomes" id="UP000502260">
    <property type="component" value="Chromosome"/>
</dbReference>
<evidence type="ECO:0000259" key="6">
    <source>
        <dbReference type="Pfam" id="PF06271"/>
    </source>
</evidence>
<evidence type="ECO:0000256" key="3">
    <source>
        <dbReference type="ARBA" id="ARBA00022989"/>
    </source>
</evidence>
<evidence type="ECO:0000313" key="8">
    <source>
        <dbReference type="Proteomes" id="UP000502260"/>
    </source>
</evidence>
<keyword evidence="3 5" id="KW-1133">Transmembrane helix</keyword>
<comment type="subcellular location">
    <subcellularLocation>
        <location evidence="1">Membrane</location>
        <topology evidence="1">Multi-pass membrane protein</topology>
    </subcellularLocation>
</comment>
<evidence type="ECO:0000256" key="5">
    <source>
        <dbReference type="SAM" id="Phobius"/>
    </source>
</evidence>
<feature type="transmembrane region" description="Helical" evidence="5">
    <location>
        <begin position="34"/>
        <end position="53"/>
    </location>
</feature>
<dbReference type="EMBL" id="AP022853">
    <property type="protein sequence ID" value="BCB25770.1"/>
    <property type="molecule type" value="Genomic_DNA"/>
</dbReference>
<dbReference type="GO" id="GO:0016020">
    <property type="term" value="C:membrane"/>
    <property type="evidence" value="ECO:0007669"/>
    <property type="project" value="UniProtKB-SubCell"/>
</dbReference>
<keyword evidence="2 5" id="KW-0812">Transmembrane</keyword>
<dbReference type="InterPro" id="IPR010432">
    <property type="entry name" value="RDD"/>
</dbReference>
<dbReference type="KEGG" id="slac:SKTS_06560"/>
<dbReference type="Pfam" id="PF06271">
    <property type="entry name" value="RDD"/>
    <property type="match status" value="1"/>
</dbReference>
<dbReference type="RefSeq" id="WP_173060333.1">
    <property type="nucleotide sequence ID" value="NZ_AP022853.1"/>
</dbReference>
<evidence type="ECO:0000313" key="7">
    <source>
        <dbReference type="EMBL" id="BCB25770.1"/>
    </source>
</evidence>
<feature type="transmembrane region" description="Helical" evidence="5">
    <location>
        <begin position="59"/>
        <end position="83"/>
    </location>
</feature>
<keyword evidence="4 5" id="KW-0472">Membrane</keyword>
<sequence length="242" mass="26421">MAELSALDTLRRVATPEGCELTLRLAGPVVRARAWLIDAVARWMILVIALVVLSRLGGFGYGLAAIAYFVVGILYPILFEVYWNGQSPGKRLSGLRVLRDDGTPIDWSAATARNLLRFVDALPLGYATALAAMWINPDGKRLGDILAGTVVTYTASANGKTKPVETRRHGIPEAPPFPLTQEEQRALLEFHQRAPLLTEERAEELAQLALPLTAGLEGGAARARLDRIAEYHMGVALRERSQ</sequence>
<evidence type="ECO:0000256" key="2">
    <source>
        <dbReference type="ARBA" id="ARBA00022692"/>
    </source>
</evidence>
<protein>
    <submittedName>
        <fullName evidence="7">RDD family protein</fullName>
    </submittedName>
</protein>